<dbReference type="EMBL" id="JQOF01000008">
    <property type="protein sequence ID" value="KGA41458.1"/>
    <property type="molecule type" value="Genomic_DNA"/>
</dbReference>
<dbReference type="Proteomes" id="UP000029447">
    <property type="component" value="Unassembled WGS sequence"/>
</dbReference>
<keyword evidence="2" id="KW-1185">Reference proteome</keyword>
<evidence type="ECO:0008006" key="3">
    <source>
        <dbReference type="Google" id="ProtNLM"/>
    </source>
</evidence>
<evidence type="ECO:0000313" key="1">
    <source>
        <dbReference type="EMBL" id="KGA41458.1"/>
    </source>
</evidence>
<accession>A0ABR4VQ66</accession>
<reference evidence="1 2" key="1">
    <citation type="submission" date="2014-08" db="EMBL/GenBank/DDBJ databases">
        <title>Genome sequences of NCPPB Pectobacterium isolates.</title>
        <authorList>
            <person name="Glover R.H."/>
            <person name="Sapp M."/>
            <person name="Elphinstone J."/>
        </authorList>
    </citation>
    <scope>NUCLEOTIDE SEQUENCE [LARGE SCALE GENOMIC DNA]</scope>
    <source>
        <strain evidence="1 2">NCPPB3841</strain>
    </source>
</reference>
<sequence>MIKTITNYHLKITNSIVASRMRAAILFVLLSMKDAPHEIQKNNKLILKTKNKNLYFLQFLFTQ</sequence>
<gene>
    <name evidence="1" type="ORF">KU75_11770</name>
</gene>
<organism evidence="1 2">
    <name type="scientific">Pectobacterium odoriferum</name>
    <dbReference type="NCBI Taxonomy" id="78398"/>
    <lineage>
        <taxon>Bacteria</taxon>
        <taxon>Pseudomonadati</taxon>
        <taxon>Pseudomonadota</taxon>
        <taxon>Gammaproteobacteria</taxon>
        <taxon>Enterobacterales</taxon>
        <taxon>Pectobacteriaceae</taxon>
        <taxon>Pectobacterium</taxon>
    </lineage>
</organism>
<comment type="caution">
    <text evidence="1">The sequence shown here is derived from an EMBL/GenBank/DDBJ whole genome shotgun (WGS) entry which is preliminary data.</text>
</comment>
<evidence type="ECO:0000313" key="2">
    <source>
        <dbReference type="Proteomes" id="UP000029447"/>
    </source>
</evidence>
<name>A0ABR4VQ66_9GAMM</name>
<proteinExistence type="predicted"/>
<protein>
    <recommendedName>
        <fullName evidence="3">Integrase</fullName>
    </recommendedName>
</protein>